<evidence type="ECO:0000256" key="1">
    <source>
        <dbReference type="SAM" id="MobiDB-lite"/>
    </source>
</evidence>
<evidence type="ECO:0000313" key="2">
    <source>
        <dbReference type="EMBL" id="CAD8664631.1"/>
    </source>
</evidence>
<feature type="compositionally biased region" description="Polar residues" evidence="1">
    <location>
        <begin position="165"/>
        <end position="186"/>
    </location>
</feature>
<organism evidence="2">
    <name type="scientific">Pyramimonas obovata</name>
    <dbReference type="NCBI Taxonomy" id="1411642"/>
    <lineage>
        <taxon>Eukaryota</taxon>
        <taxon>Viridiplantae</taxon>
        <taxon>Chlorophyta</taxon>
        <taxon>Pyramimonadophyceae</taxon>
        <taxon>Pyramimonadales</taxon>
        <taxon>Pyramimonadaceae</taxon>
        <taxon>Pyramimonas</taxon>
        <taxon>Pyramimonas incertae sedis</taxon>
    </lineage>
</organism>
<feature type="region of interest" description="Disordered" evidence="1">
    <location>
        <begin position="160"/>
        <end position="186"/>
    </location>
</feature>
<accession>A0A7S0NBH1</accession>
<proteinExistence type="predicted"/>
<name>A0A7S0NBH1_9CHLO</name>
<sequence length="341" mass="37636">MPNKGLKEAVVTDFIERMAPVSTPRNSDGLRLLKSEECEDALRKLELNDKEKAILHESTAKARRPPNRPKLRVGVEEEDLRPADSALQALNSPTASCKDGMRDYAWTQALSRAEAGTPADPSGFIYQHRVHLCDKRPLTPLQRSVANSPGSPAVHLISPIRAPGTPNSSVMTSPSQTGGSPRSPWMTTRSEKVNWNSSISSQHSSIKEMKDSILYPESSTPELPDFKHWGYGQYYQWRDAQMKQVDVNRIKIHMKQKVKARTEQMRANIPAELCVNPSAKGIKSFDLPPSPVVVRARASQYGTLQSETSRNFVTANAVGNAVWSVGGTPRGGNDEGTHLVF</sequence>
<protein>
    <submittedName>
        <fullName evidence="2">Uncharacterized protein</fullName>
    </submittedName>
</protein>
<gene>
    <name evidence="2" type="ORF">POBO1169_LOCUS7854</name>
</gene>
<reference evidence="2" key="1">
    <citation type="submission" date="2021-01" db="EMBL/GenBank/DDBJ databases">
        <authorList>
            <person name="Corre E."/>
            <person name="Pelletier E."/>
            <person name="Niang G."/>
            <person name="Scheremetjew M."/>
            <person name="Finn R."/>
            <person name="Kale V."/>
            <person name="Holt S."/>
            <person name="Cochrane G."/>
            <person name="Meng A."/>
            <person name="Brown T."/>
            <person name="Cohen L."/>
        </authorList>
    </citation>
    <scope>NUCLEOTIDE SEQUENCE</scope>
    <source>
        <strain evidence="2">CCMP722</strain>
    </source>
</reference>
<dbReference type="AlphaFoldDB" id="A0A7S0NBH1"/>
<dbReference type="EMBL" id="HBFA01015238">
    <property type="protein sequence ID" value="CAD8664631.1"/>
    <property type="molecule type" value="Transcribed_RNA"/>
</dbReference>